<dbReference type="PANTHER" id="PTHR11240:SF22">
    <property type="entry name" value="RIBONUCLEASE T2"/>
    <property type="match status" value="1"/>
</dbReference>
<dbReference type="InterPro" id="IPR001568">
    <property type="entry name" value="RNase_T2-like"/>
</dbReference>
<dbReference type="EMBL" id="SHKX01000015">
    <property type="protein sequence ID" value="RZU37012.1"/>
    <property type="molecule type" value="Genomic_DNA"/>
</dbReference>
<accession>A0A4Q7YHK5</accession>
<proteinExistence type="inferred from homology"/>
<sequence length="218" mass="24516">MRMSRLAASISGLAAALLAALSGADEAVQPHYYTLSISLAPALCKLHPENRELRICQEGYSIIVQGYWPEREDGRKVQNCSRENPELSPVQERVLEKLMPDDPMRAKEWQKHGSCTGMTAREYFRALMTSANRLRLPSQINSEGKDQVMDRNQLVSEIMKLNNGLPEKGIYLRCNSQENGNQLLTELRVCYKPNGQFTECTTTFKPNCPATVTIRAVP</sequence>
<comment type="caution">
    <text evidence="4">The sequence shown here is derived from an EMBL/GenBank/DDBJ whole genome shotgun (WGS) entry which is preliminary data.</text>
</comment>
<evidence type="ECO:0000256" key="3">
    <source>
        <dbReference type="SAM" id="SignalP"/>
    </source>
</evidence>
<dbReference type="PANTHER" id="PTHR11240">
    <property type="entry name" value="RIBONUCLEASE T2"/>
    <property type="match status" value="1"/>
</dbReference>
<organism evidence="4 5">
    <name type="scientific">Fluviicoccus keumensis</name>
    <dbReference type="NCBI Taxonomy" id="1435465"/>
    <lineage>
        <taxon>Bacteria</taxon>
        <taxon>Pseudomonadati</taxon>
        <taxon>Pseudomonadota</taxon>
        <taxon>Gammaproteobacteria</taxon>
        <taxon>Moraxellales</taxon>
        <taxon>Moraxellaceae</taxon>
        <taxon>Fluviicoccus</taxon>
    </lineage>
</organism>
<keyword evidence="5" id="KW-1185">Reference proteome</keyword>
<feature type="chain" id="PRO_5021032652" evidence="3">
    <location>
        <begin position="28"/>
        <end position="218"/>
    </location>
</feature>
<evidence type="ECO:0000256" key="2">
    <source>
        <dbReference type="RuleBase" id="RU004328"/>
    </source>
</evidence>
<reference evidence="4 5" key="1">
    <citation type="submission" date="2019-02" db="EMBL/GenBank/DDBJ databases">
        <title>Genomic Encyclopedia of Type Strains, Phase IV (KMG-IV): sequencing the most valuable type-strain genomes for metagenomic binning, comparative biology and taxonomic classification.</title>
        <authorList>
            <person name="Goeker M."/>
        </authorList>
    </citation>
    <scope>NUCLEOTIDE SEQUENCE [LARGE SCALE GENOMIC DNA]</scope>
    <source>
        <strain evidence="4 5">DSM 105135</strain>
    </source>
</reference>
<dbReference type="OrthoDB" id="6656643at2"/>
<comment type="similarity">
    <text evidence="1 2">Belongs to the RNase T2 family.</text>
</comment>
<dbReference type="GO" id="GO:0003723">
    <property type="term" value="F:RNA binding"/>
    <property type="evidence" value="ECO:0007669"/>
    <property type="project" value="InterPro"/>
</dbReference>
<evidence type="ECO:0000256" key="1">
    <source>
        <dbReference type="ARBA" id="ARBA00007469"/>
    </source>
</evidence>
<evidence type="ECO:0000313" key="5">
    <source>
        <dbReference type="Proteomes" id="UP000292423"/>
    </source>
</evidence>
<gene>
    <name evidence="4" type="ORF">EV700_2876</name>
</gene>
<protein>
    <submittedName>
        <fullName evidence="4">Ribonuclease T2</fullName>
    </submittedName>
</protein>
<dbReference type="GO" id="GO:0033897">
    <property type="term" value="F:ribonuclease T2 activity"/>
    <property type="evidence" value="ECO:0007669"/>
    <property type="project" value="InterPro"/>
</dbReference>
<dbReference type="SUPFAM" id="SSF55895">
    <property type="entry name" value="Ribonuclease Rh-like"/>
    <property type="match status" value="1"/>
</dbReference>
<dbReference type="Proteomes" id="UP000292423">
    <property type="component" value="Unassembled WGS sequence"/>
</dbReference>
<evidence type="ECO:0000313" key="4">
    <source>
        <dbReference type="EMBL" id="RZU37012.1"/>
    </source>
</evidence>
<dbReference type="Pfam" id="PF00445">
    <property type="entry name" value="Ribonuclease_T2"/>
    <property type="match status" value="1"/>
</dbReference>
<feature type="signal peptide" evidence="3">
    <location>
        <begin position="1"/>
        <end position="27"/>
    </location>
</feature>
<keyword evidence="3" id="KW-0732">Signal</keyword>
<dbReference type="Gene3D" id="3.90.730.10">
    <property type="entry name" value="Ribonuclease T2-like"/>
    <property type="match status" value="1"/>
</dbReference>
<name>A0A4Q7YHK5_9GAMM</name>
<dbReference type="AlphaFoldDB" id="A0A4Q7YHK5"/>
<dbReference type="InterPro" id="IPR036430">
    <property type="entry name" value="RNase_T2-like_sf"/>
</dbReference>